<comment type="caution">
    <text evidence="10">The sequence shown here is derived from an EMBL/GenBank/DDBJ whole genome shotgun (WGS) entry which is preliminary data.</text>
</comment>
<keyword evidence="6 8" id="KW-0472">Membrane</keyword>
<dbReference type="AlphaFoldDB" id="A0A399J549"/>
<name>A0A399J549_9RHOB</name>
<evidence type="ECO:0000256" key="5">
    <source>
        <dbReference type="ARBA" id="ARBA00023098"/>
    </source>
</evidence>
<proteinExistence type="predicted"/>
<dbReference type="OrthoDB" id="9806880at2"/>
<protein>
    <submittedName>
        <fullName evidence="10">1-acyl-sn-glycerol-3-phosphate acyltransferase</fullName>
    </submittedName>
</protein>
<keyword evidence="2 10" id="KW-0808">Transferase</keyword>
<comment type="subcellular location">
    <subcellularLocation>
        <location evidence="1">Membrane</location>
    </subcellularLocation>
</comment>
<evidence type="ECO:0000259" key="9">
    <source>
        <dbReference type="SMART" id="SM00563"/>
    </source>
</evidence>
<dbReference type="Pfam" id="PF01553">
    <property type="entry name" value="Acyltransferase"/>
    <property type="match status" value="1"/>
</dbReference>
<dbReference type="GO" id="GO:0006629">
    <property type="term" value="P:lipid metabolic process"/>
    <property type="evidence" value="ECO:0007669"/>
    <property type="project" value="UniProtKB-KW"/>
</dbReference>
<accession>A0A399J549</accession>
<evidence type="ECO:0000256" key="7">
    <source>
        <dbReference type="ARBA" id="ARBA00023315"/>
    </source>
</evidence>
<dbReference type="PANTHER" id="PTHR23063:SF52">
    <property type="entry name" value="LYSOPHOSPHATIDYLCHOLINE ACYLTRANSFERASE"/>
    <property type="match status" value="1"/>
</dbReference>
<dbReference type="CDD" id="cd07989">
    <property type="entry name" value="LPLAT_AGPAT-like"/>
    <property type="match status" value="1"/>
</dbReference>
<dbReference type="PANTHER" id="PTHR23063">
    <property type="entry name" value="PHOSPHOLIPID ACYLTRANSFERASE"/>
    <property type="match status" value="1"/>
</dbReference>
<dbReference type="GO" id="GO:0016746">
    <property type="term" value="F:acyltransferase activity"/>
    <property type="evidence" value="ECO:0007669"/>
    <property type="project" value="UniProtKB-KW"/>
</dbReference>
<keyword evidence="4 8" id="KW-1133">Transmembrane helix</keyword>
<organism evidence="10 11">
    <name type="scientific">Pseudooceanicola sediminis</name>
    <dbReference type="NCBI Taxonomy" id="2211117"/>
    <lineage>
        <taxon>Bacteria</taxon>
        <taxon>Pseudomonadati</taxon>
        <taxon>Pseudomonadota</taxon>
        <taxon>Alphaproteobacteria</taxon>
        <taxon>Rhodobacterales</taxon>
        <taxon>Paracoccaceae</taxon>
        <taxon>Pseudooceanicola</taxon>
    </lineage>
</organism>
<keyword evidence="3 8" id="KW-0812">Transmembrane</keyword>
<keyword evidence="11" id="KW-1185">Reference proteome</keyword>
<feature type="domain" description="Phospholipid/glycerol acyltransferase" evidence="9">
    <location>
        <begin position="90"/>
        <end position="205"/>
    </location>
</feature>
<evidence type="ECO:0000256" key="3">
    <source>
        <dbReference type="ARBA" id="ARBA00022692"/>
    </source>
</evidence>
<evidence type="ECO:0000256" key="4">
    <source>
        <dbReference type="ARBA" id="ARBA00022989"/>
    </source>
</evidence>
<dbReference type="SUPFAM" id="SSF69593">
    <property type="entry name" value="Glycerol-3-phosphate (1)-acyltransferase"/>
    <property type="match status" value="1"/>
</dbReference>
<keyword evidence="7 10" id="KW-0012">Acyltransferase</keyword>
<dbReference type="RefSeq" id="WP_119397108.1">
    <property type="nucleotide sequence ID" value="NZ_QWJJ01000001.1"/>
</dbReference>
<gene>
    <name evidence="10" type="ORF">DL237_00780</name>
</gene>
<evidence type="ECO:0000313" key="10">
    <source>
        <dbReference type="EMBL" id="RII40588.1"/>
    </source>
</evidence>
<dbReference type="Proteomes" id="UP000265848">
    <property type="component" value="Unassembled WGS sequence"/>
</dbReference>
<evidence type="ECO:0000256" key="6">
    <source>
        <dbReference type="ARBA" id="ARBA00023136"/>
    </source>
</evidence>
<sequence>MSETWTSDQEPQEPKLDAIGWVIFCLRAVPFALICFIGLIVLLLVRLFERPLCGLNRPVTPYLQQGVCKAFFAISGIRLRRTGSPMQGPGAVVVNHSSWLDIFTLSAPMRVFFVSKAEVRSWPGIGTLARATGTLFINRDRREAKVQQRLFFDRLLAGHNLLFFPEGTSTDGRRVLPFKSTLFGAFFDPALRDRMQVQPVSVIYRAPEGADPRFYGWWGDMSFAGHLAKVLGARRQGMVEVIYHAPIKVADHADRKALARACEDAVRGGMPWDFQISR</sequence>
<evidence type="ECO:0000256" key="1">
    <source>
        <dbReference type="ARBA" id="ARBA00004370"/>
    </source>
</evidence>
<dbReference type="GO" id="GO:0016020">
    <property type="term" value="C:membrane"/>
    <property type="evidence" value="ECO:0007669"/>
    <property type="project" value="UniProtKB-SubCell"/>
</dbReference>
<evidence type="ECO:0000256" key="8">
    <source>
        <dbReference type="SAM" id="Phobius"/>
    </source>
</evidence>
<dbReference type="SMART" id="SM00563">
    <property type="entry name" value="PlsC"/>
    <property type="match status" value="1"/>
</dbReference>
<keyword evidence="5" id="KW-0443">Lipid metabolism</keyword>
<reference evidence="10 11" key="1">
    <citation type="submission" date="2018-08" db="EMBL/GenBank/DDBJ databases">
        <title>Pseudooceanicola sediminis CY03 in the family Rhodobacteracea.</title>
        <authorList>
            <person name="Zhang Y.-J."/>
        </authorList>
    </citation>
    <scope>NUCLEOTIDE SEQUENCE [LARGE SCALE GENOMIC DNA]</scope>
    <source>
        <strain evidence="10 11">CY03</strain>
    </source>
</reference>
<dbReference type="InterPro" id="IPR002123">
    <property type="entry name" value="Plipid/glycerol_acylTrfase"/>
</dbReference>
<feature type="transmembrane region" description="Helical" evidence="8">
    <location>
        <begin position="20"/>
        <end position="45"/>
    </location>
</feature>
<evidence type="ECO:0000256" key="2">
    <source>
        <dbReference type="ARBA" id="ARBA00022679"/>
    </source>
</evidence>
<dbReference type="EMBL" id="QWJJ01000001">
    <property type="protein sequence ID" value="RII40588.1"/>
    <property type="molecule type" value="Genomic_DNA"/>
</dbReference>
<evidence type="ECO:0000313" key="11">
    <source>
        <dbReference type="Proteomes" id="UP000265848"/>
    </source>
</evidence>